<feature type="domain" description="DUF305" evidence="2">
    <location>
        <begin position="38"/>
        <end position="212"/>
    </location>
</feature>
<dbReference type="PANTHER" id="PTHR36933">
    <property type="entry name" value="SLL0788 PROTEIN"/>
    <property type="match status" value="1"/>
</dbReference>
<sequence>MAVLVAAGLAVIVVAVVAFSLGRLSTLAEPTPDDRSAEAGFARDMQVHHLQGVELAMIVRDLTDDPDVRRLAYDIATAQAQQAGQMYGWLEEWDLSQAGTEPSMTWMTRPPLEGSDEHGAHETTGTDAAASAHEPGAPMPGLATSEQIAELQASTGVEAERQFLGLMIAHHQGAVEMADAVLARAESRVVLSLAQSIVASQQAEIELMEGMLAERS</sequence>
<name>A0A5S4V6H5_9MICO</name>
<protein>
    <submittedName>
        <fullName evidence="3">DUF305 domain-containing protein</fullName>
    </submittedName>
</protein>
<comment type="caution">
    <text evidence="3">The sequence shown here is derived from an EMBL/GenBank/DDBJ whole genome shotgun (WGS) entry which is preliminary data.</text>
</comment>
<feature type="region of interest" description="Disordered" evidence="1">
    <location>
        <begin position="108"/>
        <end position="141"/>
    </location>
</feature>
<proteinExistence type="predicted"/>
<keyword evidence="4" id="KW-1185">Reference proteome</keyword>
<dbReference type="Pfam" id="PF03713">
    <property type="entry name" value="DUF305"/>
    <property type="match status" value="1"/>
</dbReference>
<evidence type="ECO:0000259" key="2">
    <source>
        <dbReference type="Pfam" id="PF03713"/>
    </source>
</evidence>
<gene>
    <name evidence="3" type="ORF">FYC51_04575</name>
</gene>
<evidence type="ECO:0000256" key="1">
    <source>
        <dbReference type="SAM" id="MobiDB-lite"/>
    </source>
</evidence>
<dbReference type="PANTHER" id="PTHR36933:SF1">
    <property type="entry name" value="SLL0788 PROTEIN"/>
    <property type="match status" value="1"/>
</dbReference>
<dbReference type="InterPro" id="IPR012347">
    <property type="entry name" value="Ferritin-like"/>
</dbReference>
<dbReference type="EMBL" id="VSSB01000001">
    <property type="protein sequence ID" value="TYL54592.1"/>
    <property type="molecule type" value="Genomic_DNA"/>
</dbReference>
<dbReference type="InterPro" id="IPR005183">
    <property type="entry name" value="DUF305_CopM-like"/>
</dbReference>
<dbReference type="Gene3D" id="1.20.1260.10">
    <property type="match status" value="1"/>
</dbReference>
<evidence type="ECO:0000313" key="3">
    <source>
        <dbReference type="EMBL" id="TYL54592.1"/>
    </source>
</evidence>
<evidence type="ECO:0000313" key="4">
    <source>
        <dbReference type="Proteomes" id="UP000325243"/>
    </source>
</evidence>
<accession>A0A5S4V6H5</accession>
<reference evidence="3 4" key="1">
    <citation type="submission" date="2019-08" db="EMBL/GenBank/DDBJ databases">
        <authorList>
            <person name="Hu J."/>
        </authorList>
    </citation>
    <scope>NUCLEOTIDE SEQUENCE [LARGE SCALE GENOMIC DNA]</scope>
    <source>
        <strain evidence="3 4">NEAU-184</strain>
    </source>
</reference>
<dbReference type="AlphaFoldDB" id="A0A5S4V6H5"/>
<dbReference type="Proteomes" id="UP000325243">
    <property type="component" value="Unassembled WGS sequence"/>
</dbReference>
<organism evidence="3 4">
    <name type="scientific">Agromyces mariniharenae</name>
    <dbReference type="NCBI Taxonomy" id="2604423"/>
    <lineage>
        <taxon>Bacteria</taxon>
        <taxon>Bacillati</taxon>
        <taxon>Actinomycetota</taxon>
        <taxon>Actinomycetes</taxon>
        <taxon>Micrococcales</taxon>
        <taxon>Microbacteriaceae</taxon>
        <taxon>Agromyces</taxon>
    </lineage>
</organism>